<keyword evidence="5 7" id="KW-1133">Transmembrane helix</keyword>
<feature type="transmembrane region" description="Helical" evidence="7">
    <location>
        <begin position="348"/>
        <end position="368"/>
    </location>
</feature>
<dbReference type="InterPro" id="IPR020846">
    <property type="entry name" value="MFS_dom"/>
</dbReference>
<proteinExistence type="predicted"/>
<dbReference type="PROSITE" id="PS50850">
    <property type="entry name" value="MFS"/>
    <property type="match status" value="1"/>
</dbReference>
<feature type="transmembrane region" description="Helical" evidence="7">
    <location>
        <begin position="193"/>
        <end position="218"/>
    </location>
</feature>
<evidence type="ECO:0000256" key="4">
    <source>
        <dbReference type="ARBA" id="ARBA00022692"/>
    </source>
</evidence>
<dbReference type="CDD" id="cd06173">
    <property type="entry name" value="MFS_MefA_like"/>
    <property type="match status" value="1"/>
</dbReference>
<evidence type="ECO:0000256" key="3">
    <source>
        <dbReference type="ARBA" id="ARBA00022475"/>
    </source>
</evidence>
<gene>
    <name evidence="9" type="ORF">Val02_03570</name>
</gene>
<keyword evidence="2" id="KW-0813">Transport</keyword>
<evidence type="ECO:0000256" key="5">
    <source>
        <dbReference type="ARBA" id="ARBA00022989"/>
    </source>
</evidence>
<evidence type="ECO:0000313" key="10">
    <source>
        <dbReference type="Proteomes" id="UP000619260"/>
    </source>
</evidence>
<evidence type="ECO:0000256" key="2">
    <source>
        <dbReference type="ARBA" id="ARBA00022448"/>
    </source>
</evidence>
<evidence type="ECO:0000256" key="7">
    <source>
        <dbReference type="SAM" id="Phobius"/>
    </source>
</evidence>
<dbReference type="Proteomes" id="UP000619260">
    <property type="component" value="Unassembled WGS sequence"/>
</dbReference>
<dbReference type="InterPro" id="IPR010290">
    <property type="entry name" value="TM_effector"/>
</dbReference>
<dbReference type="GO" id="GO:0022857">
    <property type="term" value="F:transmembrane transporter activity"/>
    <property type="evidence" value="ECO:0007669"/>
    <property type="project" value="InterPro"/>
</dbReference>
<dbReference type="PANTHER" id="PTHR23513:SF6">
    <property type="entry name" value="MAJOR FACILITATOR SUPERFAMILY ASSOCIATED DOMAIN-CONTAINING PROTEIN"/>
    <property type="match status" value="1"/>
</dbReference>
<evidence type="ECO:0000313" key="9">
    <source>
        <dbReference type="EMBL" id="GIJ43471.1"/>
    </source>
</evidence>
<protein>
    <submittedName>
        <fullName evidence="9">MFS transporter</fullName>
    </submittedName>
</protein>
<keyword evidence="3" id="KW-1003">Cell membrane</keyword>
<reference evidence="9" key="1">
    <citation type="submission" date="2021-01" db="EMBL/GenBank/DDBJ databases">
        <title>Whole genome shotgun sequence of Virgisporangium aliadipatigenens NBRC 105644.</title>
        <authorList>
            <person name="Komaki H."/>
            <person name="Tamura T."/>
        </authorList>
    </citation>
    <scope>NUCLEOTIDE SEQUENCE</scope>
    <source>
        <strain evidence="9">NBRC 105644</strain>
    </source>
</reference>
<comment type="subcellular location">
    <subcellularLocation>
        <location evidence="1">Cell membrane</location>
        <topology evidence="1">Multi-pass membrane protein</topology>
    </subcellularLocation>
</comment>
<sequence length="376" mass="38207">MRRLWWATGVNSVGDGASAAAVALLAVGATGDPRLVSLVAAAGYLPWLLLSLPAGALVDRHERVGLMWRAQAVQAAVAGVLAGLALTGHASVAVLAVGAFALGACAVVAENAAQALLPALVPKPLLHRANGRQAVALTVGRQFLGPPLGGLLGAGALVVDAVSFAASAAIVSGLPRPERPQRTRVRLRHVHPLVRTLAVLLGVNTFCFQLGNVTLVLLATRELHLGPRGYGWLLAGAACGALLGGPAGAWLVARLGSLPALLGSLATASVGYVAVGFSPHATVLCGLLALTGFAATVWNVVTVSLRQELVPPELLGRVNAAYRTIGWGLIPLGALAGGFVAHEWGVRTAYPVAGALRALALLAAIPALRARVRADT</sequence>
<feature type="transmembrane region" description="Helical" evidence="7">
    <location>
        <begin position="321"/>
        <end position="342"/>
    </location>
</feature>
<dbReference type="GO" id="GO:0005886">
    <property type="term" value="C:plasma membrane"/>
    <property type="evidence" value="ECO:0007669"/>
    <property type="project" value="UniProtKB-SubCell"/>
</dbReference>
<dbReference type="Gene3D" id="1.20.1250.20">
    <property type="entry name" value="MFS general substrate transporter like domains"/>
    <property type="match status" value="1"/>
</dbReference>
<feature type="transmembrane region" description="Helical" evidence="7">
    <location>
        <begin position="230"/>
        <end position="251"/>
    </location>
</feature>
<feature type="domain" description="Major facilitator superfamily (MFS) profile" evidence="8">
    <location>
        <begin position="190"/>
        <end position="376"/>
    </location>
</feature>
<feature type="transmembrane region" description="Helical" evidence="7">
    <location>
        <begin position="151"/>
        <end position="172"/>
    </location>
</feature>
<keyword evidence="4 7" id="KW-0812">Transmembrane</keyword>
<feature type="transmembrane region" description="Helical" evidence="7">
    <location>
        <begin position="79"/>
        <end position="109"/>
    </location>
</feature>
<name>A0A8J3YED9_9ACTN</name>
<accession>A0A8J3YED9</accession>
<dbReference type="EMBL" id="BOPF01000002">
    <property type="protein sequence ID" value="GIJ43471.1"/>
    <property type="molecule type" value="Genomic_DNA"/>
</dbReference>
<dbReference type="InterPro" id="IPR036259">
    <property type="entry name" value="MFS_trans_sf"/>
</dbReference>
<dbReference type="AlphaFoldDB" id="A0A8J3YED9"/>
<evidence type="ECO:0000256" key="6">
    <source>
        <dbReference type="ARBA" id="ARBA00023136"/>
    </source>
</evidence>
<keyword evidence="10" id="KW-1185">Reference proteome</keyword>
<organism evidence="9 10">
    <name type="scientific">Virgisporangium aliadipatigenens</name>
    <dbReference type="NCBI Taxonomy" id="741659"/>
    <lineage>
        <taxon>Bacteria</taxon>
        <taxon>Bacillati</taxon>
        <taxon>Actinomycetota</taxon>
        <taxon>Actinomycetes</taxon>
        <taxon>Micromonosporales</taxon>
        <taxon>Micromonosporaceae</taxon>
        <taxon>Virgisporangium</taxon>
    </lineage>
</organism>
<evidence type="ECO:0000259" key="8">
    <source>
        <dbReference type="PROSITE" id="PS50850"/>
    </source>
</evidence>
<evidence type="ECO:0000256" key="1">
    <source>
        <dbReference type="ARBA" id="ARBA00004651"/>
    </source>
</evidence>
<comment type="caution">
    <text evidence="9">The sequence shown here is derived from an EMBL/GenBank/DDBJ whole genome shotgun (WGS) entry which is preliminary data.</text>
</comment>
<dbReference type="PANTHER" id="PTHR23513">
    <property type="entry name" value="INTEGRAL MEMBRANE EFFLUX PROTEIN-RELATED"/>
    <property type="match status" value="1"/>
</dbReference>
<dbReference type="Pfam" id="PF05977">
    <property type="entry name" value="MFS_3"/>
    <property type="match status" value="1"/>
</dbReference>
<feature type="transmembrane region" description="Helical" evidence="7">
    <location>
        <begin position="35"/>
        <end position="58"/>
    </location>
</feature>
<feature type="transmembrane region" description="Helical" evidence="7">
    <location>
        <begin position="258"/>
        <end position="275"/>
    </location>
</feature>
<feature type="transmembrane region" description="Helical" evidence="7">
    <location>
        <begin position="281"/>
        <end position="301"/>
    </location>
</feature>
<keyword evidence="6 7" id="KW-0472">Membrane</keyword>
<dbReference type="SUPFAM" id="SSF103473">
    <property type="entry name" value="MFS general substrate transporter"/>
    <property type="match status" value="1"/>
</dbReference>
<dbReference type="RefSeq" id="WP_203897044.1">
    <property type="nucleotide sequence ID" value="NZ_BOPF01000002.1"/>
</dbReference>